<comment type="caution">
    <text evidence="2">The sequence shown here is derived from an EMBL/GenBank/DDBJ whole genome shotgun (WGS) entry which is preliminary data.</text>
</comment>
<organism evidence="2 3">
    <name type="scientific">Xanthobacter tagetidis</name>
    <dbReference type="NCBI Taxonomy" id="60216"/>
    <lineage>
        <taxon>Bacteria</taxon>
        <taxon>Pseudomonadati</taxon>
        <taxon>Pseudomonadota</taxon>
        <taxon>Alphaproteobacteria</taxon>
        <taxon>Hyphomicrobiales</taxon>
        <taxon>Xanthobacteraceae</taxon>
        <taxon>Xanthobacter</taxon>
    </lineage>
</organism>
<gene>
    <name evidence="2" type="ORF">D9R14_18040</name>
</gene>
<dbReference type="InterPro" id="IPR014748">
    <property type="entry name" value="Enoyl-CoA_hydra_C"/>
</dbReference>
<dbReference type="AlphaFoldDB" id="A0A3L7A3H6"/>
<comment type="similarity">
    <text evidence="1">Belongs to the enoyl-CoA hydratase/isomerase family.</text>
</comment>
<evidence type="ECO:0000313" key="2">
    <source>
        <dbReference type="EMBL" id="RLP74903.1"/>
    </source>
</evidence>
<evidence type="ECO:0000256" key="1">
    <source>
        <dbReference type="ARBA" id="ARBA00005254"/>
    </source>
</evidence>
<evidence type="ECO:0008006" key="4">
    <source>
        <dbReference type="Google" id="ProtNLM"/>
    </source>
</evidence>
<dbReference type="EMBL" id="RCTF01000017">
    <property type="protein sequence ID" value="RLP74903.1"/>
    <property type="molecule type" value="Genomic_DNA"/>
</dbReference>
<keyword evidence="3" id="KW-1185">Reference proteome</keyword>
<evidence type="ECO:0000313" key="3">
    <source>
        <dbReference type="Proteomes" id="UP000269692"/>
    </source>
</evidence>
<protein>
    <recommendedName>
        <fullName evidence="4">1,4-dihydroxy-6-naphthoate synthase</fullName>
    </recommendedName>
</protein>
<accession>A0A3L7A3H6</accession>
<sequence length="274" mass="30430">MNQHTKAPFQDILYEKRDGIATVTINRPQTYNSITQFTAEEMIAALRDAAEDDEIGVIVLTGAGEKAFCSGGNMQAIAERTSSHKRNHLRVMAQLALMLRTAAKPTIAAVNGYAIGLGHELHVMCDITIAADHAKFGQTGPKMGSVPVWGATTLLHRVVGEKKAREILFFCRQYTAQQALEMGLVNHVVPMSELRATTEEWCQELLDKSPQSLRIAKLAFNQESDQSLWAGMFAGAELLSMHIDSDEFIEGPTAWLDKRKANFRAFRKRKVREG</sequence>
<dbReference type="PANTHER" id="PTHR43113:SF1">
    <property type="entry name" value="1,4-DIHYDROXY-2-NAPHTHOYL-COA SYNTHASE, PEROXISOMAL"/>
    <property type="match status" value="1"/>
</dbReference>
<dbReference type="InterPro" id="IPR029045">
    <property type="entry name" value="ClpP/crotonase-like_dom_sf"/>
</dbReference>
<dbReference type="GO" id="GO:0005829">
    <property type="term" value="C:cytosol"/>
    <property type="evidence" value="ECO:0007669"/>
    <property type="project" value="TreeGrafter"/>
</dbReference>
<dbReference type="CDD" id="cd06558">
    <property type="entry name" value="crotonase-like"/>
    <property type="match status" value="1"/>
</dbReference>
<dbReference type="Gene3D" id="3.90.226.10">
    <property type="entry name" value="2-enoyl-CoA Hydratase, Chain A, domain 1"/>
    <property type="match status" value="1"/>
</dbReference>
<dbReference type="Gene3D" id="1.10.12.10">
    <property type="entry name" value="Lyase 2-enoyl-coa Hydratase, Chain A, domain 2"/>
    <property type="match status" value="1"/>
</dbReference>
<dbReference type="RefSeq" id="WP_121624738.1">
    <property type="nucleotide sequence ID" value="NZ_JACIIW010000005.1"/>
</dbReference>
<dbReference type="GO" id="GO:0008935">
    <property type="term" value="F:1,4-dihydroxy-2-naphthoyl-CoA synthase activity"/>
    <property type="evidence" value="ECO:0007669"/>
    <property type="project" value="TreeGrafter"/>
</dbReference>
<dbReference type="InterPro" id="IPR001753">
    <property type="entry name" value="Enoyl-CoA_hydra/iso"/>
</dbReference>
<dbReference type="GO" id="GO:0009234">
    <property type="term" value="P:menaquinone biosynthetic process"/>
    <property type="evidence" value="ECO:0007669"/>
    <property type="project" value="TreeGrafter"/>
</dbReference>
<dbReference type="OrthoDB" id="9795727at2"/>
<dbReference type="Pfam" id="PF00378">
    <property type="entry name" value="ECH_1"/>
    <property type="match status" value="1"/>
</dbReference>
<reference evidence="2 3" key="1">
    <citation type="submission" date="2018-10" db="EMBL/GenBank/DDBJ databases">
        <title>Xanthobacter tagetidis genome sequencing and assembly.</title>
        <authorList>
            <person name="Maclea K.S."/>
            <person name="Goen A.E."/>
            <person name="Fatima S.A."/>
        </authorList>
    </citation>
    <scope>NUCLEOTIDE SEQUENCE [LARGE SCALE GENOMIC DNA]</scope>
    <source>
        <strain evidence="2 3">ATCC 700314</strain>
    </source>
</reference>
<dbReference type="SUPFAM" id="SSF52096">
    <property type="entry name" value="ClpP/crotonase"/>
    <property type="match status" value="1"/>
</dbReference>
<proteinExistence type="inferred from homology"/>
<dbReference type="Proteomes" id="UP000269692">
    <property type="component" value="Unassembled WGS sequence"/>
</dbReference>
<name>A0A3L7A3H6_9HYPH</name>
<dbReference type="PANTHER" id="PTHR43113">
    <property type="entry name" value="NUCLEOSIDE-DIPHOSPHATE-SUGAR EPIMERASE"/>
    <property type="match status" value="1"/>
</dbReference>